<proteinExistence type="predicted"/>
<evidence type="ECO:0000256" key="1">
    <source>
        <dbReference type="SAM" id="Phobius"/>
    </source>
</evidence>
<accession>A0ABU1IM86</accession>
<sequence>MEWFRWLPLTERPLDIWWLPLTGRPLDIWWLTVDRLVDNLYVVATIVGSLVMVVWMVDWIWRKRRARS</sequence>
<comment type="caution">
    <text evidence="2">The sequence shown here is derived from an EMBL/GenBank/DDBJ whole genome shotgun (WGS) entry which is preliminary data.</text>
</comment>
<keyword evidence="1" id="KW-0812">Transmembrane</keyword>
<evidence type="ECO:0000313" key="3">
    <source>
        <dbReference type="Proteomes" id="UP001185012"/>
    </source>
</evidence>
<keyword evidence="3" id="KW-1185">Reference proteome</keyword>
<dbReference type="Proteomes" id="UP001185012">
    <property type="component" value="Unassembled WGS sequence"/>
</dbReference>
<keyword evidence="1" id="KW-0472">Membrane</keyword>
<evidence type="ECO:0000313" key="2">
    <source>
        <dbReference type="EMBL" id="MDR6225885.1"/>
    </source>
</evidence>
<dbReference type="EMBL" id="JAVDQG010000004">
    <property type="protein sequence ID" value="MDR6225885.1"/>
    <property type="molecule type" value="Genomic_DNA"/>
</dbReference>
<dbReference type="RefSeq" id="WP_309865070.1">
    <property type="nucleotide sequence ID" value="NZ_JAVDQG010000004.1"/>
</dbReference>
<feature type="transmembrane region" description="Helical" evidence="1">
    <location>
        <begin position="40"/>
        <end position="61"/>
    </location>
</feature>
<reference evidence="2 3" key="1">
    <citation type="submission" date="2023-07" db="EMBL/GenBank/DDBJ databases">
        <title>Genomic Encyclopedia of Type Strains, Phase IV (KMG-IV): sequencing the most valuable type-strain genomes for metagenomic binning, comparative biology and taxonomic classification.</title>
        <authorList>
            <person name="Goeker M."/>
        </authorList>
    </citation>
    <scope>NUCLEOTIDE SEQUENCE [LARGE SCALE GENOMIC DNA]</scope>
    <source>
        <strain evidence="2 3">DSM 45903</strain>
    </source>
</reference>
<protein>
    <submittedName>
        <fullName evidence="2">Uncharacterized protein</fullName>
    </submittedName>
</protein>
<keyword evidence="1" id="KW-1133">Transmembrane helix</keyword>
<organism evidence="2 3">
    <name type="scientific">Desmospora profundinema</name>
    <dbReference type="NCBI Taxonomy" id="1571184"/>
    <lineage>
        <taxon>Bacteria</taxon>
        <taxon>Bacillati</taxon>
        <taxon>Bacillota</taxon>
        <taxon>Bacilli</taxon>
        <taxon>Bacillales</taxon>
        <taxon>Thermoactinomycetaceae</taxon>
        <taxon>Desmospora</taxon>
    </lineage>
</organism>
<gene>
    <name evidence="2" type="ORF">JOE21_001891</name>
</gene>
<dbReference type="NCBIfam" id="NF045534">
    <property type="entry name" value="small_EYxxD"/>
    <property type="match status" value="1"/>
</dbReference>
<name>A0ABU1IM86_9BACL</name>